<keyword evidence="2" id="KW-0285">Flavoprotein</keyword>
<dbReference type="STRING" id="909613.UO65_1313"/>
<comment type="caution">
    <text evidence="5">The sequence shown here is derived from an EMBL/GenBank/DDBJ whole genome shotgun (WGS) entry which is preliminary data.</text>
</comment>
<accession>W7IQY3</accession>
<dbReference type="EC" id="1.14.13.1" evidence="5"/>
<dbReference type="AlphaFoldDB" id="W7IQY3"/>
<dbReference type="Gene3D" id="3.40.30.120">
    <property type="match status" value="1"/>
</dbReference>
<dbReference type="RefSeq" id="WP_035279726.1">
    <property type="nucleotide sequence ID" value="NZ_AYXG01000048.1"/>
</dbReference>
<gene>
    <name evidence="5" type="ORF">UO65_1313</name>
</gene>
<keyword evidence="5" id="KW-0560">Oxidoreductase</keyword>
<keyword evidence="3" id="KW-0274">FAD</keyword>
<dbReference type="PATRIC" id="fig|909613.9.peg.1328"/>
<organism evidence="5 6">
    <name type="scientific">Actinokineospora spheciospongiae</name>
    <dbReference type="NCBI Taxonomy" id="909613"/>
    <lineage>
        <taxon>Bacteria</taxon>
        <taxon>Bacillati</taxon>
        <taxon>Actinomycetota</taxon>
        <taxon>Actinomycetes</taxon>
        <taxon>Pseudonocardiales</taxon>
        <taxon>Pseudonocardiaceae</taxon>
        <taxon>Actinokineospora</taxon>
    </lineage>
</organism>
<dbReference type="GO" id="GO:0071949">
    <property type="term" value="F:FAD binding"/>
    <property type="evidence" value="ECO:0007669"/>
    <property type="project" value="InterPro"/>
</dbReference>
<keyword evidence="6" id="KW-1185">Reference proteome</keyword>
<evidence type="ECO:0000256" key="1">
    <source>
        <dbReference type="ARBA" id="ARBA00001974"/>
    </source>
</evidence>
<dbReference type="PRINTS" id="PR00420">
    <property type="entry name" value="RNGMNOXGNASE"/>
</dbReference>
<dbReference type="SUPFAM" id="SSF51905">
    <property type="entry name" value="FAD/NAD(P)-binding domain"/>
    <property type="match status" value="1"/>
</dbReference>
<dbReference type="eggNOG" id="COG0654">
    <property type="taxonomic scope" value="Bacteria"/>
</dbReference>
<dbReference type="Gene3D" id="3.50.50.60">
    <property type="entry name" value="FAD/NAD(P)-binding domain"/>
    <property type="match status" value="1"/>
</dbReference>
<protein>
    <submittedName>
        <fullName evidence="5">Salicylate hydroxylase</fullName>
        <ecNumber evidence="5">1.14.13.1</ecNumber>
    </submittedName>
</protein>
<dbReference type="InterPro" id="IPR002938">
    <property type="entry name" value="FAD-bd"/>
</dbReference>
<dbReference type="InterPro" id="IPR050641">
    <property type="entry name" value="RIFMO-like"/>
</dbReference>
<sequence length="538" mass="57025">MSVNETPPLVLVVGAGPVGLTAAVELARRGIAVRLVDAAAGPATTSRAIATHPRTLEVYDQMGVVDDMLARGQRIQAFTLHANGRRLARLDADYSQMPTRFPFTLCIDQVQTEAVLRDTARGLGVEVEWGVRLRTFEQDAERVLITLGHADGTEERLAVPWLLGADGGHSAIRKRLGLPLLGEASETWLIADADVEADLPRNSIHWVRAGGLTMMMVPMSTPGRWRLLDTAGTRHDPTPEVVAARFTEQLSRGLGSPVRVAAPVWVSVFTFQQRMVTRMRDGRCLLAGDAAHVHSPASGQGMNTGIQEAHNLAWKLAAVVRGQAGPGLLDSYGDERVPVGAALLDSTRTATFLVQMRNAAAGVALPVVFGLVKLLPKIKVALQRKILGGVSGLRVNYQDSPLTTPDPARGAGRPRPGERLTAFRCADAAATAAVAEELRDLRWTALVGPAAGRLVGALADRGSWLSTRVVTADETAPGALPDRDGLLAVALALPPGGWVLARPDGYVAARGDRPEVADVLAALVAADGSALPTREAAR</sequence>
<dbReference type="EMBL" id="AYXG01000048">
    <property type="protein sequence ID" value="EWC63315.1"/>
    <property type="molecule type" value="Genomic_DNA"/>
</dbReference>
<dbReference type="PANTHER" id="PTHR43004">
    <property type="entry name" value="TRK SYSTEM POTASSIUM UPTAKE PROTEIN"/>
    <property type="match status" value="1"/>
</dbReference>
<comment type="cofactor">
    <cofactor evidence="1">
        <name>FAD</name>
        <dbReference type="ChEBI" id="CHEBI:57692"/>
    </cofactor>
</comment>
<evidence type="ECO:0000313" key="5">
    <source>
        <dbReference type="EMBL" id="EWC63315.1"/>
    </source>
</evidence>
<dbReference type="GO" id="GO:0018658">
    <property type="term" value="F:salicylate 1-monooxygenase activity"/>
    <property type="evidence" value="ECO:0007669"/>
    <property type="project" value="UniProtKB-EC"/>
</dbReference>
<evidence type="ECO:0000256" key="2">
    <source>
        <dbReference type="ARBA" id="ARBA00022630"/>
    </source>
</evidence>
<dbReference type="PANTHER" id="PTHR43004:SF19">
    <property type="entry name" value="BINDING MONOOXYGENASE, PUTATIVE (JCVI)-RELATED"/>
    <property type="match status" value="1"/>
</dbReference>
<feature type="domain" description="FAD-binding" evidence="4">
    <location>
        <begin position="10"/>
        <end position="346"/>
    </location>
</feature>
<dbReference type="Gene3D" id="3.30.70.2450">
    <property type="match status" value="1"/>
</dbReference>
<proteinExistence type="predicted"/>
<name>W7IQY3_9PSEU</name>
<dbReference type="InterPro" id="IPR036188">
    <property type="entry name" value="FAD/NAD-bd_sf"/>
</dbReference>
<reference evidence="5 6" key="1">
    <citation type="journal article" date="2014" name="Genome Announc.">
        <title>Draft Genome Sequence of the Antitrypanosomally Active Sponge-Associated Bacterium Actinokineospora sp. Strain EG49.</title>
        <authorList>
            <person name="Harjes J."/>
            <person name="Ryu T."/>
            <person name="Abdelmohsen U.R."/>
            <person name="Moitinho-Silva L."/>
            <person name="Horn H."/>
            <person name="Ravasi T."/>
            <person name="Hentschel U."/>
        </authorList>
    </citation>
    <scope>NUCLEOTIDE SEQUENCE [LARGE SCALE GENOMIC DNA]</scope>
    <source>
        <strain evidence="5 6">EG49</strain>
    </source>
</reference>
<evidence type="ECO:0000259" key="4">
    <source>
        <dbReference type="Pfam" id="PF01494"/>
    </source>
</evidence>
<dbReference type="Proteomes" id="UP000019277">
    <property type="component" value="Unassembled WGS sequence"/>
</dbReference>
<dbReference type="OrthoDB" id="8670884at2"/>
<evidence type="ECO:0000256" key="3">
    <source>
        <dbReference type="ARBA" id="ARBA00022827"/>
    </source>
</evidence>
<evidence type="ECO:0000313" key="6">
    <source>
        <dbReference type="Proteomes" id="UP000019277"/>
    </source>
</evidence>
<dbReference type="Pfam" id="PF01494">
    <property type="entry name" value="FAD_binding_3"/>
    <property type="match status" value="1"/>
</dbReference>